<dbReference type="InterPro" id="IPR049278">
    <property type="entry name" value="MS_channel_C"/>
</dbReference>
<dbReference type="EMBL" id="CVRQ01000018">
    <property type="protein sequence ID" value="CRL36947.1"/>
    <property type="molecule type" value="Genomic_DNA"/>
</dbReference>
<feature type="domain" description="Mechanosensitive ion channel MscS" evidence="8">
    <location>
        <begin position="129"/>
        <end position="196"/>
    </location>
</feature>
<dbReference type="RefSeq" id="WP_055061702.1">
    <property type="nucleotide sequence ID" value="NZ_CVRQ01000018.1"/>
</dbReference>
<evidence type="ECO:0000256" key="6">
    <source>
        <dbReference type="ARBA" id="ARBA00023136"/>
    </source>
</evidence>
<name>A0A0M6WJL7_9FIRM</name>
<keyword evidence="4 7" id="KW-0812">Transmembrane</keyword>
<comment type="similarity">
    <text evidence="2">Belongs to the MscS (TC 1.A.23) family.</text>
</comment>
<keyword evidence="5 7" id="KW-1133">Transmembrane helix</keyword>
<keyword evidence="3" id="KW-1003">Cell membrane</keyword>
<dbReference type="PANTHER" id="PTHR30221">
    <property type="entry name" value="SMALL-CONDUCTANCE MECHANOSENSITIVE CHANNEL"/>
    <property type="match status" value="1"/>
</dbReference>
<protein>
    <submittedName>
        <fullName evidence="10">Mechanosensitive channel protein</fullName>
    </submittedName>
</protein>
<evidence type="ECO:0000256" key="5">
    <source>
        <dbReference type="ARBA" id="ARBA00022989"/>
    </source>
</evidence>
<proteinExistence type="inferred from homology"/>
<dbReference type="InterPro" id="IPR006686">
    <property type="entry name" value="MscS_channel_CS"/>
</dbReference>
<dbReference type="SUPFAM" id="SSF50182">
    <property type="entry name" value="Sm-like ribonucleoproteins"/>
    <property type="match status" value="1"/>
</dbReference>
<gene>
    <name evidence="10" type="ORF">T1815_14621</name>
</gene>
<keyword evidence="6 7" id="KW-0472">Membrane</keyword>
<dbReference type="InterPro" id="IPR023408">
    <property type="entry name" value="MscS_beta-dom_sf"/>
</dbReference>
<dbReference type="InterPro" id="IPR008910">
    <property type="entry name" value="MSC_TM_helix"/>
</dbReference>
<evidence type="ECO:0000313" key="11">
    <source>
        <dbReference type="Proteomes" id="UP000049472"/>
    </source>
</evidence>
<dbReference type="Gene3D" id="1.10.287.1260">
    <property type="match status" value="1"/>
</dbReference>
<dbReference type="AlphaFoldDB" id="A0A0M6WJL7"/>
<evidence type="ECO:0000259" key="9">
    <source>
        <dbReference type="Pfam" id="PF21082"/>
    </source>
</evidence>
<organism evidence="10 11">
    <name type="scientific">Agathobacter rectalis</name>
    <dbReference type="NCBI Taxonomy" id="39491"/>
    <lineage>
        <taxon>Bacteria</taxon>
        <taxon>Bacillati</taxon>
        <taxon>Bacillota</taxon>
        <taxon>Clostridia</taxon>
        <taxon>Lachnospirales</taxon>
        <taxon>Lachnospiraceae</taxon>
        <taxon>Agathobacter</taxon>
    </lineage>
</organism>
<dbReference type="Gene3D" id="3.30.70.100">
    <property type="match status" value="1"/>
</dbReference>
<dbReference type="InterPro" id="IPR011066">
    <property type="entry name" value="MscS_channel_C_sf"/>
</dbReference>
<dbReference type="InterPro" id="IPR045275">
    <property type="entry name" value="MscS_archaea/bacteria_type"/>
</dbReference>
<feature type="transmembrane region" description="Helical" evidence="7">
    <location>
        <begin position="90"/>
        <end position="115"/>
    </location>
</feature>
<evidence type="ECO:0000256" key="4">
    <source>
        <dbReference type="ARBA" id="ARBA00022692"/>
    </source>
</evidence>
<evidence type="ECO:0000256" key="2">
    <source>
        <dbReference type="ARBA" id="ARBA00008017"/>
    </source>
</evidence>
<dbReference type="Gene3D" id="2.30.30.60">
    <property type="match status" value="1"/>
</dbReference>
<dbReference type="InterPro" id="IPR010920">
    <property type="entry name" value="LSM_dom_sf"/>
</dbReference>
<evidence type="ECO:0000256" key="3">
    <source>
        <dbReference type="ARBA" id="ARBA00022475"/>
    </source>
</evidence>
<evidence type="ECO:0000259" key="8">
    <source>
        <dbReference type="Pfam" id="PF00924"/>
    </source>
</evidence>
<reference evidence="11" key="1">
    <citation type="submission" date="2015-05" db="EMBL/GenBank/DDBJ databases">
        <authorList>
            <consortium name="Pathogen Informatics"/>
        </authorList>
    </citation>
    <scope>NUCLEOTIDE SEQUENCE [LARGE SCALE GENOMIC DNA]</scope>
    <source>
        <strain evidence="11">T1-815</strain>
    </source>
</reference>
<evidence type="ECO:0000313" key="10">
    <source>
        <dbReference type="EMBL" id="CRL36947.1"/>
    </source>
</evidence>
<comment type="subcellular location">
    <subcellularLocation>
        <location evidence="1">Cell membrane</location>
        <topology evidence="1">Multi-pass membrane protein</topology>
    </subcellularLocation>
</comment>
<dbReference type="SUPFAM" id="SSF82689">
    <property type="entry name" value="Mechanosensitive channel protein MscS (YggB), C-terminal domain"/>
    <property type="match status" value="1"/>
</dbReference>
<evidence type="ECO:0000256" key="7">
    <source>
        <dbReference type="SAM" id="Phobius"/>
    </source>
</evidence>
<dbReference type="Pfam" id="PF05552">
    <property type="entry name" value="MS_channel_1st_1"/>
    <property type="match status" value="1"/>
</dbReference>
<feature type="domain" description="Mechanosensitive ion channel MscS C-terminal" evidence="9">
    <location>
        <begin position="205"/>
        <end position="285"/>
    </location>
</feature>
<feature type="transmembrane region" description="Helical" evidence="7">
    <location>
        <begin position="39"/>
        <end position="60"/>
    </location>
</feature>
<dbReference type="GO" id="GO:0008381">
    <property type="term" value="F:mechanosensitive monoatomic ion channel activity"/>
    <property type="evidence" value="ECO:0007669"/>
    <property type="project" value="InterPro"/>
</dbReference>
<dbReference type="InterPro" id="IPR006685">
    <property type="entry name" value="MscS_channel_2nd"/>
</dbReference>
<sequence>MIRQILGEVSVPVANTEVQQVIENPGIVKTYLEKYMPSLISFLVQLVVAIVILLIGIKVIKSVVKIIKKGFDKSRMDAAVASFLANMIKYFLYFILVMALLSGFGVATGSVIAVLGSAGLTVGMALQGSLSNFAGGVLILLMKPFSVGDYIVDGSSGTEGTVKDINLFYTRLLTIDNKMVMIPNGKLADSCITNVSMMDKRMLDLRVTVSYSTDLAFAKSVLESVVTSADTMLHDEPSNVFVSELQDSAIELGARIWVKNEDYWNTKWQLTEEIKTAFDKNNIEIPFPQMDVNIQKRSIDSDF</sequence>
<accession>A0A0M6WJL7</accession>
<evidence type="ECO:0000256" key="1">
    <source>
        <dbReference type="ARBA" id="ARBA00004651"/>
    </source>
</evidence>
<dbReference type="Proteomes" id="UP000049472">
    <property type="component" value="Unassembled WGS sequence"/>
</dbReference>
<dbReference type="GO" id="GO:0005886">
    <property type="term" value="C:plasma membrane"/>
    <property type="evidence" value="ECO:0007669"/>
    <property type="project" value="UniProtKB-SubCell"/>
</dbReference>
<dbReference type="Pfam" id="PF21082">
    <property type="entry name" value="MS_channel_3rd"/>
    <property type="match status" value="1"/>
</dbReference>
<dbReference type="PANTHER" id="PTHR30221:SF1">
    <property type="entry name" value="SMALL-CONDUCTANCE MECHANOSENSITIVE CHANNEL"/>
    <property type="match status" value="1"/>
</dbReference>
<dbReference type="InterPro" id="IPR011014">
    <property type="entry name" value="MscS_channel_TM-2"/>
</dbReference>
<dbReference type="SUPFAM" id="SSF82861">
    <property type="entry name" value="Mechanosensitive channel protein MscS (YggB), transmembrane region"/>
    <property type="match status" value="1"/>
</dbReference>
<dbReference type="PROSITE" id="PS01246">
    <property type="entry name" value="UPF0003"/>
    <property type="match status" value="1"/>
</dbReference>
<dbReference type="Pfam" id="PF00924">
    <property type="entry name" value="MS_channel_2nd"/>
    <property type="match status" value="1"/>
</dbReference>
<keyword evidence="11" id="KW-1185">Reference proteome</keyword>